<name>A6VZR8_MARMS</name>
<feature type="transmembrane region" description="Helical" evidence="1">
    <location>
        <begin position="27"/>
        <end position="48"/>
    </location>
</feature>
<dbReference type="STRING" id="400668.Mmwyl1_3036"/>
<evidence type="ECO:0000256" key="1">
    <source>
        <dbReference type="SAM" id="Phobius"/>
    </source>
</evidence>
<proteinExistence type="predicted"/>
<evidence type="ECO:0000313" key="2">
    <source>
        <dbReference type="EMBL" id="ABR71947.1"/>
    </source>
</evidence>
<keyword evidence="1" id="KW-0812">Transmembrane</keyword>
<dbReference type="HOGENOM" id="CLU_1330622_0_0_6"/>
<feature type="transmembrane region" description="Helical" evidence="1">
    <location>
        <begin position="96"/>
        <end position="117"/>
    </location>
</feature>
<keyword evidence="1" id="KW-1133">Transmembrane helix</keyword>
<sequence length="206" mass="23503">MSLTIKNVFTYLDLFLGYLTSALMRVVLYWLTALFTLAAVLFVLVIPFDEKFDLNELDNLELLVLAAFVLVSIRFFKRSQLEGITLWSRIKSYCFISAFLSILCLAIACLVLVAFIVNKREISISDLALSLEITYFLFSIIYVFTLYAFTPLPKISWLSNKDNESSKPVTAEASKDKWTEAPKDDVFYTDSTGSTHTDFMNTDNKQ</sequence>
<keyword evidence="1" id="KW-0472">Membrane</keyword>
<evidence type="ECO:0008006" key="3">
    <source>
        <dbReference type="Google" id="ProtNLM"/>
    </source>
</evidence>
<dbReference type="EMBL" id="CP000749">
    <property type="protein sequence ID" value="ABR71947.1"/>
    <property type="molecule type" value="Genomic_DNA"/>
</dbReference>
<dbReference type="KEGG" id="mmw:Mmwyl1_3036"/>
<accession>A6VZR8</accession>
<gene>
    <name evidence="2" type="ordered locus">Mmwyl1_3036</name>
</gene>
<organism evidence="2">
    <name type="scientific">Marinomonas sp. (strain MWYL1)</name>
    <dbReference type="NCBI Taxonomy" id="400668"/>
    <lineage>
        <taxon>Bacteria</taxon>
        <taxon>Pseudomonadati</taxon>
        <taxon>Pseudomonadota</taxon>
        <taxon>Gammaproteobacteria</taxon>
        <taxon>Oceanospirillales</taxon>
        <taxon>Oceanospirillaceae</taxon>
        <taxon>Marinomonas</taxon>
    </lineage>
</organism>
<protein>
    <recommendedName>
        <fullName evidence="3">Transmembrane protein</fullName>
    </recommendedName>
</protein>
<feature type="transmembrane region" description="Helical" evidence="1">
    <location>
        <begin position="129"/>
        <end position="149"/>
    </location>
</feature>
<reference evidence="2" key="1">
    <citation type="submission" date="2007-06" db="EMBL/GenBank/DDBJ databases">
        <title>Complete sequence of Marinomonas sp. MWYL1.</title>
        <authorList>
            <consortium name="US DOE Joint Genome Institute"/>
            <person name="Copeland A."/>
            <person name="Lucas S."/>
            <person name="Lapidus A."/>
            <person name="Barry K."/>
            <person name="Glavina del Rio T."/>
            <person name="Dalin E."/>
            <person name="Tice H."/>
            <person name="Pitluck S."/>
            <person name="Kiss H."/>
            <person name="Brettin T."/>
            <person name="Bruce D."/>
            <person name="Detter J.C."/>
            <person name="Han C."/>
            <person name="Schmutz J."/>
            <person name="Larimer F."/>
            <person name="Land M."/>
            <person name="Hauser L."/>
            <person name="Kyrpides N."/>
            <person name="Kim E."/>
            <person name="Johnston A.W.B."/>
            <person name="Todd J.D."/>
            <person name="Rogers R."/>
            <person name="Wexler M."/>
            <person name="Bond P.L."/>
            <person name="Li Y."/>
            <person name="Richardson P."/>
        </authorList>
    </citation>
    <scope>NUCLEOTIDE SEQUENCE [LARGE SCALE GENOMIC DNA]</scope>
    <source>
        <strain evidence="2">MWYL1</strain>
    </source>
</reference>
<feature type="transmembrane region" description="Helical" evidence="1">
    <location>
        <begin position="60"/>
        <end position="76"/>
    </location>
</feature>
<dbReference type="AlphaFoldDB" id="A6VZR8"/>